<dbReference type="Pfam" id="PF18962">
    <property type="entry name" value="Por_Secre_tail"/>
    <property type="match status" value="1"/>
</dbReference>
<protein>
    <recommendedName>
        <fullName evidence="2">Secretion system C-terminal sorting domain-containing protein</fullName>
    </recommendedName>
</protein>
<reference evidence="3 4" key="1">
    <citation type="submission" date="2016-11" db="EMBL/GenBank/DDBJ databases">
        <title>Whole genomes of Flavobacteriaceae.</title>
        <authorList>
            <person name="Stine C."/>
            <person name="Li C."/>
            <person name="Tadesse D."/>
        </authorList>
    </citation>
    <scope>NUCLEOTIDE SEQUENCE [LARGE SCALE GENOMIC DNA]</scope>
    <source>
        <strain evidence="3 4">CCUG 60112</strain>
    </source>
</reference>
<keyword evidence="4" id="KW-1185">Reference proteome</keyword>
<name>A0ABX4CRA0_9FLAO</name>
<sequence length="486" mass="54846">MKKKLTLLFTLVVIGVSAQTDCEQKIRQVKKILDGNKLYKDYGALFQDILPCAESGDPLAENYIGLMYVNALGIEKDEAKGFAYIEKAAKTGSAVAQCNLGNLYNDGRGCTLDMNKAVEWYKKAADKQNSRALYLLGYMHLKGLGVQQNYEEAIAWFKKSDYAMAKHWLGVCYYLGYGVPQDTNKALEYLQGNTTPNSVAFLRNLKNEKRDLVIAQTENAINEANKAAKKIDPELINESREIVTSDEAQNQNIKTNTILGEWTGRFIEYDWSGTTPIRVLPIEISFSKNDKGALKAKINFEGKSFENSAQLNENTLFLNDFKFKLDQLYPHDFKNDQLEYAVLGMNLSQKSYNNKRYLLADVDSFIAYWREPGTPISVILRPKNDAAFTDDDAVLLALASQKAEFIKVYPVPFNEQLYVAFDLKEPAKIHLTLTNVMTAQTQKVVAANLEAGIQSFTVDTSNLPKGFYIVQVQENEKQHTRTIIKQ</sequence>
<dbReference type="SMART" id="SM00671">
    <property type="entry name" value="SEL1"/>
    <property type="match status" value="4"/>
</dbReference>
<accession>A0ABX4CRA0</accession>
<proteinExistence type="predicted"/>
<feature type="domain" description="Secretion system C-terminal sorting" evidence="2">
    <location>
        <begin position="408"/>
        <end position="484"/>
    </location>
</feature>
<dbReference type="Gene3D" id="1.25.40.10">
    <property type="entry name" value="Tetratricopeptide repeat domain"/>
    <property type="match status" value="1"/>
</dbReference>
<organism evidence="3 4">
    <name type="scientific">Flavobacterium plurextorum</name>
    <dbReference type="NCBI Taxonomy" id="1114867"/>
    <lineage>
        <taxon>Bacteria</taxon>
        <taxon>Pseudomonadati</taxon>
        <taxon>Bacteroidota</taxon>
        <taxon>Flavobacteriia</taxon>
        <taxon>Flavobacteriales</taxon>
        <taxon>Flavobacteriaceae</taxon>
        <taxon>Flavobacterium</taxon>
    </lineage>
</organism>
<dbReference type="PANTHER" id="PTHR11102">
    <property type="entry name" value="SEL-1-LIKE PROTEIN"/>
    <property type="match status" value="1"/>
</dbReference>
<dbReference type="EMBL" id="MUHD01000029">
    <property type="protein sequence ID" value="OXB05101.1"/>
    <property type="molecule type" value="Genomic_DNA"/>
</dbReference>
<dbReference type="NCBIfam" id="TIGR04183">
    <property type="entry name" value="Por_Secre_tail"/>
    <property type="match status" value="1"/>
</dbReference>
<gene>
    <name evidence="3" type="ORF">B0A81_15455</name>
</gene>
<dbReference type="Pfam" id="PF08238">
    <property type="entry name" value="Sel1"/>
    <property type="match status" value="4"/>
</dbReference>
<evidence type="ECO:0000313" key="3">
    <source>
        <dbReference type="EMBL" id="OXB05101.1"/>
    </source>
</evidence>
<evidence type="ECO:0000259" key="2">
    <source>
        <dbReference type="Pfam" id="PF18962"/>
    </source>
</evidence>
<dbReference type="Proteomes" id="UP000198381">
    <property type="component" value="Unassembled WGS sequence"/>
</dbReference>
<dbReference type="InterPro" id="IPR011990">
    <property type="entry name" value="TPR-like_helical_dom_sf"/>
</dbReference>
<keyword evidence="1" id="KW-0732">Signal</keyword>
<dbReference type="InterPro" id="IPR026444">
    <property type="entry name" value="Secre_tail"/>
</dbReference>
<dbReference type="InterPro" id="IPR006597">
    <property type="entry name" value="Sel1-like"/>
</dbReference>
<comment type="caution">
    <text evidence="3">The sequence shown here is derived from an EMBL/GenBank/DDBJ whole genome shotgun (WGS) entry which is preliminary data.</text>
</comment>
<evidence type="ECO:0000256" key="1">
    <source>
        <dbReference type="ARBA" id="ARBA00022729"/>
    </source>
</evidence>
<dbReference type="InterPro" id="IPR050767">
    <property type="entry name" value="Sel1_AlgK"/>
</dbReference>
<dbReference type="RefSeq" id="WP_089058855.1">
    <property type="nucleotide sequence ID" value="NZ_MUHD01000029.1"/>
</dbReference>
<evidence type="ECO:0000313" key="4">
    <source>
        <dbReference type="Proteomes" id="UP000198381"/>
    </source>
</evidence>
<dbReference type="SUPFAM" id="SSF81901">
    <property type="entry name" value="HCP-like"/>
    <property type="match status" value="1"/>
</dbReference>
<dbReference type="PANTHER" id="PTHR11102:SF160">
    <property type="entry name" value="ERAD-ASSOCIATED E3 UBIQUITIN-PROTEIN LIGASE COMPONENT HRD3"/>
    <property type="match status" value="1"/>
</dbReference>